<accession>A0A2A4G278</accession>
<feature type="transmembrane region" description="Helical" evidence="1">
    <location>
        <begin position="122"/>
        <end position="138"/>
    </location>
</feature>
<comment type="caution">
    <text evidence="3">The sequence shown here is derived from an EMBL/GenBank/DDBJ whole genome shotgun (WGS) entry which is preliminary data.</text>
</comment>
<feature type="transmembrane region" description="Helical" evidence="1">
    <location>
        <begin position="60"/>
        <end position="85"/>
    </location>
</feature>
<protein>
    <submittedName>
        <fullName evidence="3">DUF418 domain-containing protein</fullName>
    </submittedName>
</protein>
<gene>
    <name evidence="3" type="ORF">COO09_00315</name>
</gene>
<reference evidence="3 4" key="1">
    <citation type="submission" date="2017-09" db="EMBL/GenBank/DDBJ databases">
        <title>The Catabolism of 3,6-Dichlorosalicylic acid is Initiated by the Cytochrome P450 Monooxygenase DsmABC in Rhizorhabdus dicambivorans Ndbn-20.</title>
        <authorList>
            <person name="Na L."/>
        </authorList>
    </citation>
    <scope>NUCLEOTIDE SEQUENCE [LARGE SCALE GENOMIC DNA]</scope>
    <source>
        <strain evidence="3 4">Ndbn-20m</strain>
    </source>
</reference>
<dbReference type="EMBL" id="NWUF01000001">
    <property type="protein sequence ID" value="PCE44124.1"/>
    <property type="molecule type" value="Genomic_DNA"/>
</dbReference>
<keyword evidence="1" id="KW-1133">Transmembrane helix</keyword>
<feature type="domain" description="DUF418" evidence="2">
    <location>
        <begin position="226"/>
        <end position="384"/>
    </location>
</feature>
<feature type="transmembrane region" description="Helical" evidence="1">
    <location>
        <begin position="278"/>
        <end position="296"/>
    </location>
</feature>
<feature type="transmembrane region" description="Helical" evidence="1">
    <location>
        <begin position="243"/>
        <end position="263"/>
    </location>
</feature>
<dbReference type="PANTHER" id="PTHR30590">
    <property type="entry name" value="INNER MEMBRANE PROTEIN"/>
    <property type="match status" value="1"/>
</dbReference>
<evidence type="ECO:0000256" key="1">
    <source>
        <dbReference type="SAM" id="Phobius"/>
    </source>
</evidence>
<feature type="transmembrane region" description="Helical" evidence="1">
    <location>
        <begin position="344"/>
        <end position="365"/>
    </location>
</feature>
<feature type="transmembrane region" description="Helical" evidence="1">
    <location>
        <begin position="143"/>
        <end position="160"/>
    </location>
</feature>
<sequence>MPPLAPADPTRRIVSLDALRGIALCGILLINIFDMGGPVAMDRPMAPPSIADPDWQVWGFAQLFVTGTMRGLFSMLFGIGLLLFVGDGDSVDRPRLYMRRLMLLFAFGVVDSTLLLWPGDILIIYAFAGALALILHGLKPYQLCAAAAVILIMLSGWAAHEAGGITPADTVYSAKMLASEGAARLGSYGQTFDYMSWVAWHWTVNALTYRWVADALAFMLVGMALHRMGFFSEGRSEGTLRRLMAIGYGVGVALRLIHLLAVWHNQGAPTILSGLIDQPGRLAMTLGHVGLFLLLWRRGAWPRLMAAFARMGRMALTLYLGQSLMGAVIFSGFGLGLWNRLGGPALWLVALAILLVEGVFAWAWLKRFRYGPVEWLWRRGTYGKMPA</sequence>
<dbReference type="KEGG" id="rdi:CMV14_10930"/>
<evidence type="ECO:0000259" key="2">
    <source>
        <dbReference type="Pfam" id="PF04235"/>
    </source>
</evidence>
<dbReference type="Pfam" id="PF04235">
    <property type="entry name" value="DUF418"/>
    <property type="match status" value="1"/>
</dbReference>
<keyword evidence="1" id="KW-0812">Transmembrane</keyword>
<dbReference type="AlphaFoldDB" id="A0A2A4G278"/>
<feature type="transmembrane region" description="Helical" evidence="1">
    <location>
        <begin position="316"/>
        <end position="338"/>
    </location>
</feature>
<dbReference type="InterPro" id="IPR007349">
    <property type="entry name" value="DUF418"/>
</dbReference>
<evidence type="ECO:0000313" key="4">
    <source>
        <dbReference type="Proteomes" id="UP000218934"/>
    </source>
</evidence>
<name>A0A2A4G278_9SPHN</name>
<dbReference type="OrthoDB" id="9807744at2"/>
<evidence type="ECO:0000313" key="3">
    <source>
        <dbReference type="EMBL" id="PCE44124.1"/>
    </source>
</evidence>
<feature type="transmembrane region" description="Helical" evidence="1">
    <location>
        <begin position="97"/>
        <end position="116"/>
    </location>
</feature>
<feature type="transmembrane region" description="Helical" evidence="1">
    <location>
        <begin position="21"/>
        <end position="40"/>
    </location>
</feature>
<keyword evidence="4" id="KW-1185">Reference proteome</keyword>
<feature type="transmembrane region" description="Helical" evidence="1">
    <location>
        <begin position="211"/>
        <end position="231"/>
    </location>
</feature>
<dbReference type="InterPro" id="IPR052529">
    <property type="entry name" value="Bact_Transport_Assoc"/>
</dbReference>
<keyword evidence="1" id="KW-0472">Membrane</keyword>
<dbReference type="PANTHER" id="PTHR30590:SF2">
    <property type="entry name" value="INNER MEMBRANE PROTEIN"/>
    <property type="match status" value="1"/>
</dbReference>
<dbReference type="RefSeq" id="WP_066958931.1">
    <property type="nucleotide sequence ID" value="NZ_CP023449.1"/>
</dbReference>
<organism evidence="3 4">
    <name type="scientific">Rhizorhabdus dicambivorans</name>
    <dbReference type="NCBI Taxonomy" id="1850238"/>
    <lineage>
        <taxon>Bacteria</taxon>
        <taxon>Pseudomonadati</taxon>
        <taxon>Pseudomonadota</taxon>
        <taxon>Alphaproteobacteria</taxon>
        <taxon>Sphingomonadales</taxon>
        <taxon>Sphingomonadaceae</taxon>
        <taxon>Rhizorhabdus</taxon>
    </lineage>
</organism>
<dbReference type="Proteomes" id="UP000218934">
    <property type="component" value="Unassembled WGS sequence"/>
</dbReference>
<proteinExistence type="predicted"/>